<protein>
    <submittedName>
        <fullName evidence="9">Tyrosine kinase receptor Cad96Ca-like</fullName>
    </submittedName>
</protein>
<keyword evidence="5" id="KW-0460">Magnesium</keyword>
<dbReference type="Gene3D" id="1.10.510.10">
    <property type="entry name" value="Transferase(Phosphotransferase) domain 1"/>
    <property type="match status" value="1"/>
</dbReference>
<dbReference type="GO" id="GO:0030335">
    <property type="term" value="P:positive regulation of cell migration"/>
    <property type="evidence" value="ECO:0007669"/>
    <property type="project" value="TreeGrafter"/>
</dbReference>
<evidence type="ECO:0000256" key="5">
    <source>
        <dbReference type="PIRSR" id="PIRSR000615-3"/>
    </source>
</evidence>
<accession>A0AAD8CW33</accession>
<sequence>MAGGNSSTSRTSTETSITTVSTTLLTQSSPFSQFLYIAIGLSGVVLLAIVIVAAVWYNRYRKLCQTIEEMRRTRVFIDSEDEAPIRPSPDDSQPTLEPPAHLECSGAAARPLWSPPVPVPPRFTVNDLSLLEVLKIGKQGRFYKAKLSRGTCKGHKLVTCKIVKEGVSMKRLESEVSVMKKLGSHNNVLQLLDWNTSHEPYVLIMEYVSFGTLKSFLKTHRAQLSDIPELQGLLTIAAYHIALAMEHIRSKMVVHCDLGLRNILLGQFPHQCKVAEFGLARDFSRFKSRKSSRKKHNMDGVPLRWYPPEYFKSNYYSFMGDVWSFGILLWEMETFGKLPYSELQSSEEVVFNICSGYRLQRPEKCRTQIFQVMTDCWREPPTLRPSFSDIVTCLENVIENDSDYVQVAAEDSDAVFNDRYRTAKGVIPCENEAG</sequence>
<keyword evidence="7" id="KW-0812">Transmembrane</keyword>
<keyword evidence="10" id="KW-1185">Reference proteome</keyword>
<dbReference type="PROSITE" id="PS50011">
    <property type="entry name" value="PROTEIN_KINASE_DOM"/>
    <property type="match status" value="1"/>
</dbReference>
<name>A0AAD8CW33_ACIOX</name>
<dbReference type="PANTHER" id="PTHR24416">
    <property type="entry name" value="TYROSINE-PROTEIN KINASE RECEPTOR"/>
    <property type="match status" value="1"/>
</dbReference>
<feature type="domain" description="Protein kinase" evidence="8">
    <location>
        <begin position="128"/>
        <end position="398"/>
    </location>
</feature>
<dbReference type="PRINTS" id="PR00109">
    <property type="entry name" value="TYRKINASE"/>
</dbReference>
<dbReference type="GO" id="GO:0045446">
    <property type="term" value="P:endothelial cell differentiation"/>
    <property type="evidence" value="ECO:0007669"/>
    <property type="project" value="TreeGrafter"/>
</dbReference>
<feature type="binding site" evidence="5">
    <location>
        <position position="262"/>
    </location>
    <ligand>
        <name>Mg(2+)</name>
        <dbReference type="ChEBI" id="CHEBI:18420"/>
    </ligand>
</feature>
<dbReference type="Pfam" id="PF07714">
    <property type="entry name" value="PK_Tyr_Ser-Thr"/>
    <property type="match status" value="1"/>
</dbReference>
<evidence type="ECO:0000256" key="3">
    <source>
        <dbReference type="PIRSR" id="PIRSR000615-1"/>
    </source>
</evidence>
<feature type="transmembrane region" description="Helical" evidence="7">
    <location>
        <begin position="34"/>
        <end position="57"/>
    </location>
</feature>
<evidence type="ECO:0000256" key="4">
    <source>
        <dbReference type="PIRSR" id="PIRSR000615-2"/>
    </source>
</evidence>
<dbReference type="GO" id="GO:0005021">
    <property type="term" value="F:vascular endothelial growth factor receptor activity"/>
    <property type="evidence" value="ECO:0007669"/>
    <property type="project" value="TreeGrafter"/>
</dbReference>
<evidence type="ECO:0000256" key="7">
    <source>
        <dbReference type="SAM" id="Phobius"/>
    </source>
</evidence>
<dbReference type="GO" id="GO:0001525">
    <property type="term" value="P:angiogenesis"/>
    <property type="evidence" value="ECO:0007669"/>
    <property type="project" value="TreeGrafter"/>
</dbReference>
<dbReference type="InterPro" id="IPR001245">
    <property type="entry name" value="Ser-Thr/Tyr_kinase_cat_dom"/>
</dbReference>
<dbReference type="GO" id="GO:0043408">
    <property type="term" value="P:regulation of MAPK cascade"/>
    <property type="evidence" value="ECO:0007669"/>
    <property type="project" value="TreeGrafter"/>
</dbReference>
<feature type="active site" description="Proton acceptor" evidence="3">
    <location>
        <position position="257"/>
    </location>
</feature>
<evidence type="ECO:0000313" key="9">
    <source>
        <dbReference type="EMBL" id="KAK1157492.1"/>
    </source>
</evidence>
<dbReference type="PANTHER" id="PTHR24416:SF552">
    <property type="entry name" value="RECEPTOR PROTEIN-TYROSINE KINASE"/>
    <property type="match status" value="1"/>
</dbReference>
<dbReference type="CDD" id="cd00192">
    <property type="entry name" value="PTKc"/>
    <property type="match status" value="1"/>
</dbReference>
<dbReference type="GO" id="GO:0005886">
    <property type="term" value="C:plasma membrane"/>
    <property type="evidence" value="ECO:0007669"/>
    <property type="project" value="TreeGrafter"/>
</dbReference>
<dbReference type="Proteomes" id="UP001230051">
    <property type="component" value="Unassembled WGS sequence"/>
</dbReference>
<feature type="binding site" evidence="4">
    <location>
        <position position="261"/>
    </location>
    <ligand>
        <name>ATP</name>
        <dbReference type="ChEBI" id="CHEBI:30616"/>
    </ligand>
</feature>
<dbReference type="GO" id="GO:0005524">
    <property type="term" value="F:ATP binding"/>
    <property type="evidence" value="ECO:0007669"/>
    <property type="project" value="UniProtKB-KW"/>
</dbReference>
<evidence type="ECO:0000313" key="10">
    <source>
        <dbReference type="Proteomes" id="UP001230051"/>
    </source>
</evidence>
<keyword evidence="5" id="KW-0479">Metal-binding</keyword>
<dbReference type="InterPro" id="IPR000719">
    <property type="entry name" value="Prot_kinase_dom"/>
</dbReference>
<organism evidence="9 10">
    <name type="scientific">Acipenser oxyrinchus oxyrinchus</name>
    <dbReference type="NCBI Taxonomy" id="40147"/>
    <lineage>
        <taxon>Eukaryota</taxon>
        <taxon>Metazoa</taxon>
        <taxon>Chordata</taxon>
        <taxon>Craniata</taxon>
        <taxon>Vertebrata</taxon>
        <taxon>Euteleostomi</taxon>
        <taxon>Actinopterygii</taxon>
        <taxon>Chondrostei</taxon>
        <taxon>Acipenseriformes</taxon>
        <taxon>Acipenseridae</taxon>
        <taxon>Acipenser</taxon>
    </lineage>
</organism>
<evidence type="ECO:0000259" key="8">
    <source>
        <dbReference type="PROSITE" id="PS50011"/>
    </source>
</evidence>
<keyword evidence="9" id="KW-0675">Receptor</keyword>
<dbReference type="InterPro" id="IPR050122">
    <property type="entry name" value="RTK"/>
</dbReference>
<keyword evidence="7" id="KW-1133">Transmembrane helix</keyword>
<dbReference type="GO" id="GO:0016477">
    <property type="term" value="P:cell migration"/>
    <property type="evidence" value="ECO:0007669"/>
    <property type="project" value="TreeGrafter"/>
</dbReference>
<evidence type="ECO:0000256" key="1">
    <source>
        <dbReference type="ARBA" id="ARBA00022741"/>
    </source>
</evidence>
<comment type="caution">
    <text evidence="9">The sequence shown here is derived from an EMBL/GenBank/DDBJ whole genome shotgun (WGS) entry which is preliminary data.</text>
</comment>
<dbReference type="GO" id="GO:0019838">
    <property type="term" value="F:growth factor binding"/>
    <property type="evidence" value="ECO:0007669"/>
    <property type="project" value="TreeGrafter"/>
</dbReference>
<evidence type="ECO:0000256" key="6">
    <source>
        <dbReference type="SAM" id="MobiDB-lite"/>
    </source>
</evidence>
<dbReference type="InterPro" id="IPR011009">
    <property type="entry name" value="Kinase-like_dom_sf"/>
</dbReference>
<dbReference type="GO" id="GO:0046872">
    <property type="term" value="F:metal ion binding"/>
    <property type="evidence" value="ECO:0007669"/>
    <property type="project" value="UniProtKB-KW"/>
</dbReference>
<feature type="region of interest" description="Disordered" evidence="6">
    <location>
        <begin position="80"/>
        <end position="100"/>
    </location>
</feature>
<keyword evidence="9" id="KW-0808">Transferase</keyword>
<keyword evidence="1 4" id="KW-0547">Nucleotide-binding</keyword>
<proteinExistence type="predicted"/>
<evidence type="ECO:0000256" key="2">
    <source>
        <dbReference type="ARBA" id="ARBA00022840"/>
    </source>
</evidence>
<dbReference type="GO" id="GO:0045766">
    <property type="term" value="P:positive regulation of angiogenesis"/>
    <property type="evidence" value="ECO:0007669"/>
    <property type="project" value="TreeGrafter"/>
</dbReference>
<keyword evidence="9" id="KW-0418">Kinase</keyword>
<reference evidence="9" key="1">
    <citation type="submission" date="2022-02" db="EMBL/GenBank/DDBJ databases">
        <title>Atlantic sturgeon de novo genome assembly.</title>
        <authorList>
            <person name="Stock M."/>
            <person name="Klopp C."/>
            <person name="Guiguen Y."/>
            <person name="Cabau C."/>
            <person name="Parinello H."/>
            <person name="Santidrian Yebra-Pimentel E."/>
            <person name="Kuhl H."/>
            <person name="Dirks R.P."/>
            <person name="Guessner J."/>
            <person name="Wuertz S."/>
            <person name="Du K."/>
            <person name="Schartl M."/>
        </authorList>
    </citation>
    <scope>NUCLEOTIDE SEQUENCE</scope>
    <source>
        <strain evidence="9">STURGEONOMICS-FGT-2020</strain>
        <tissue evidence="9">Whole blood</tissue>
    </source>
</reference>
<dbReference type="AlphaFoldDB" id="A0AAD8CW33"/>
<gene>
    <name evidence="9" type="primary">Cad96Ca</name>
    <name evidence="9" type="ORF">AOXY_G25188</name>
</gene>
<dbReference type="EMBL" id="JAGXEW010000026">
    <property type="protein sequence ID" value="KAK1157492.1"/>
    <property type="molecule type" value="Genomic_DNA"/>
</dbReference>
<keyword evidence="7" id="KW-0472">Membrane</keyword>
<dbReference type="SUPFAM" id="SSF56112">
    <property type="entry name" value="Protein kinase-like (PK-like)"/>
    <property type="match status" value="1"/>
</dbReference>
<dbReference type="GO" id="GO:0043235">
    <property type="term" value="C:receptor complex"/>
    <property type="evidence" value="ECO:0007669"/>
    <property type="project" value="TreeGrafter"/>
</dbReference>
<keyword evidence="2 4" id="KW-0067">ATP-binding</keyword>